<reference evidence="1" key="1">
    <citation type="journal article" date="2023" name="Mol. Phylogenet. Evol.">
        <title>Genome-scale phylogeny and comparative genomics of the fungal order Sordariales.</title>
        <authorList>
            <person name="Hensen N."/>
            <person name="Bonometti L."/>
            <person name="Westerberg I."/>
            <person name="Brannstrom I.O."/>
            <person name="Guillou S."/>
            <person name="Cros-Aarteil S."/>
            <person name="Calhoun S."/>
            <person name="Haridas S."/>
            <person name="Kuo A."/>
            <person name="Mondo S."/>
            <person name="Pangilinan J."/>
            <person name="Riley R."/>
            <person name="LaButti K."/>
            <person name="Andreopoulos B."/>
            <person name="Lipzen A."/>
            <person name="Chen C."/>
            <person name="Yan M."/>
            <person name="Daum C."/>
            <person name="Ng V."/>
            <person name="Clum A."/>
            <person name="Steindorff A."/>
            <person name="Ohm R.A."/>
            <person name="Martin F."/>
            <person name="Silar P."/>
            <person name="Natvig D.O."/>
            <person name="Lalanne C."/>
            <person name="Gautier V."/>
            <person name="Ament-Velasquez S.L."/>
            <person name="Kruys A."/>
            <person name="Hutchinson M.I."/>
            <person name="Powell A.J."/>
            <person name="Barry K."/>
            <person name="Miller A.N."/>
            <person name="Grigoriev I.V."/>
            <person name="Debuchy R."/>
            <person name="Gladieux P."/>
            <person name="Hiltunen Thoren M."/>
            <person name="Johannesson H."/>
        </authorList>
    </citation>
    <scope>NUCLEOTIDE SEQUENCE</scope>
    <source>
        <strain evidence="1">PSN309</strain>
    </source>
</reference>
<evidence type="ECO:0000313" key="1">
    <source>
        <dbReference type="EMBL" id="KAK4188665.1"/>
    </source>
</evidence>
<reference evidence="1" key="2">
    <citation type="submission" date="2023-05" db="EMBL/GenBank/DDBJ databases">
        <authorList>
            <consortium name="Lawrence Berkeley National Laboratory"/>
            <person name="Steindorff A."/>
            <person name="Hensen N."/>
            <person name="Bonometti L."/>
            <person name="Westerberg I."/>
            <person name="Brannstrom I.O."/>
            <person name="Guillou S."/>
            <person name="Cros-Aarteil S."/>
            <person name="Calhoun S."/>
            <person name="Haridas S."/>
            <person name="Kuo A."/>
            <person name="Mondo S."/>
            <person name="Pangilinan J."/>
            <person name="Riley R."/>
            <person name="Labutti K."/>
            <person name="Andreopoulos B."/>
            <person name="Lipzen A."/>
            <person name="Chen C."/>
            <person name="Yanf M."/>
            <person name="Daum C."/>
            <person name="Ng V."/>
            <person name="Clum A."/>
            <person name="Ohm R."/>
            <person name="Martin F."/>
            <person name="Silar P."/>
            <person name="Natvig D."/>
            <person name="Lalanne C."/>
            <person name="Gautier V."/>
            <person name="Ament-Velasquez S.L."/>
            <person name="Kruys A."/>
            <person name="Hutchinson M.I."/>
            <person name="Powell A.J."/>
            <person name="Barry K."/>
            <person name="Miller A.N."/>
            <person name="Grigoriev I.V."/>
            <person name="Debuchy R."/>
            <person name="Gladieux P."/>
            <person name="Thoren M.H."/>
            <person name="Johannesson H."/>
        </authorList>
    </citation>
    <scope>NUCLEOTIDE SEQUENCE</scope>
    <source>
        <strain evidence="1">PSN309</strain>
    </source>
</reference>
<dbReference type="EMBL" id="MU864385">
    <property type="protein sequence ID" value="KAK4188665.1"/>
    <property type="molecule type" value="Genomic_DNA"/>
</dbReference>
<proteinExistence type="predicted"/>
<organism evidence="1 2">
    <name type="scientific">Podospora australis</name>
    <dbReference type="NCBI Taxonomy" id="1536484"/>
    <lineage>
        <taxon>Eukaryota</taxon>
        <taxon>Fungi</taxon>
        <taxon>Dikarya</taxon>
        <taxon>Ascomycota</taxon>
        <taxon>Pezizomycotina</taxon>
        <taxon>Sordariomycetes</taxon>
        <taxon>Sordariomycetidae</taxon>
        <taxon>Sordariales</taxon>
        <taxon>Podosporaceae</taxon>
        <taxon>Podospora</taxon>
    </lineage>
</organism>
<feature type="non-terminal residue" evidence="1">
    <location>
        <position position="192"/>
    </location>
</feature>
<dbReference type="AlphaFoldDB" id="A0AAN7AKB5"/>
<name>A0AAN7AKB5_9PEZI</name>
<comment type="caution">
    <text evidence="1">The sequence shown here is derived from an EMBL/GenBank/DDBJ whole genome shotgun (WGS) entry which is preliminary data.</text>
</comment>
<protein>
    <submittedName>
        <fullName evidence="1">Uncharacterized protein</fullName>
    </submittedName>
</protein>
<accession>A0AAN7AKB5</accession>
<sequence length="192" mass="21562">MATAVHGDYYGEQLSSLSHDSLRKLALLLRANITDYQASRVLPKEVLAAHKATIENHDFFPKDLARRRGDTLKRVVSFTPATTEKFAPLCSYHRGLDSFLIGNIFALLRHTVTELTQGVRSFCRYVNRMEGMREEWKDVLGHTERVVGISTLWDGIRNIRTWGRGIGLDAGFHFKEVESGCPACVLSVVGGR</sequence>
<keyword evidence="2" id="KW-1185">Reference proteome</keyword>
<evidence type="ECO:0000313" key="2">
    <source>
        <dbReference type="Proteomes" id="UP001302126"/>
    </source>
</evidence>
<gene>
    <name evidence="1" type="ORF">QBC35DRAFT_382114</name>
</gene>
<dbReference type="Proteomes" id="UP001302126">
    <property type="component" value="Unassembled WGS sequence"/>
</dbReference>